<evidence type="ECO:0000259" key="15">
    <source>
        <dbReference type="Pfam" id="PF07715"/>
    </source>
</evidence>
<dbReference type="Gene3D" id="2.40.170.20">
    <property type="entry name" value="TonB-dependent receptor, beta-barrel domain"/>
    <property type="match status" value="1"/>
</dbReference>
<evidence type="ECO:0000256" key="13">
    <source>
        <dbReference type="SAM" id="SignalP"/>
    </source>
</evidence>
<dbReference type="SUPFAM" id="SSF56935">
    <property type="entry name" value="Porins"/>
    <property type="match status" value="1"/>
</dbReference>
<name>A0ABS5E0E9_9BURK</name>
<keyword evidence="17" id="KW-1185">Reference proteome</keyword>
<organism evidence="16 17">
    <name type="scientific">Ideonella paludis</name>
    <dbReference type="NCBI Taxonomy" id="1233411"/>
    <lineage>
        <taxon>Bacteria</taxon>
        <taxon>Pseudomonadati</taxon>
        <taxon>Pseudomonadota</taxon>
        <taxon>Betaproteobacteria</taxon>
        <taxon>Burkholderiales</taxon>
        <taxon>Sphaerotilaceae</taxon>
        <taxon>Ideonella</taxon>
    </lineage>
</organism>
<keyword evidence="6 11" id="KW-0798">TonB box</keyword>
<evidence type="ECO:0000256" key="2">
    <source>
        <dbReference type="ARBA" id="ARBA00009810"/>
    </source>
</evidence>
<reference evidence="16 17" key="1">
    <citation type="submission" date="2021-04" db="EMBL/GenBank/DDBJ databases">
        <title>The genome sequence of type strain Ideonella paludis KCTC 32238.</title>
        <authorList>
            <person name="Liu Y."/>
        </authorList>
    </citation>
    <scope>NUCLEOTIDE SEQUENCE [LARGE SCALE GENOMIC DNA]</scope>
    <source>
        <strain evidence="16 17">KCTC 32238</strain>
    </source>
</reference>
<feature type="region of interest" description="Disordered" evidence="12">
    <location>
        <begin position="498"/>
        <end position="517"/>
    </location>
</feature>
<evidence type="ECO:0000256" key="10">
    <source>
        <dbReference type="PROSITE-ProRule" id="PRU01360"/>
    </source>
</evidence>
<dbReference type="InterPro" id="IPR000531">
    <property type="entry name" value="Beta-barrel_TonB"/>
</dbReference>
<evidence type="ECO:0000313" key="17">
    <source>
        <dbReference type="Proteomes" id="UP000672097"/>
    </source>
</evidence>
<protein>
    <submittedName>
        <fullName evidence="16">TonB-dependent receptor</fullName>
    </submittedName>
</protein>
<comment type="caution">
    <text evidence="16">The sequence shown here is derived from an EMBL/GenBank/DDBJ whole genome shotgun (WGS) entry which is preliminary data.</text>
</comment>
<keyword evidence="3 10" id="KW-0813">Transport</keyword>
<dbReference type="Proteomes" id="UP000672097">
    <property type="component" value="Unassembled WGS sequence"/>
</dbReference>
<evidence type="ECO:0000256" key="6">
    <source>
        <dbReference type="ARBA" id="ARBA00023077"/>
    </source>
</evidence>
<evidence type="ECO:0000259" key="14">
    <source>
        <dbReference type="Pfam" id="PF00593"/>
    </source>
</evidence>
<dbReference type="Pfam" id="PF07715">
    <property type="entry name" value="Plug"/>
    <property type="match status" value="1"/>
</dbReference>
<comment type="similarity">
    <text evidence="2 10 11">Belongs to the TonB-dependent receptor family.</text>
</comment>
<keyword evidence="5 10" id="KW-0812">Transmembrane</keyword>
<feature type="signal peptide" evidence="13">
    <location>
        <begin position="1"/>
        <end position="29"/>
    </location>
</feature>
<keyword evidence="7 10" id="KW-0472">Membrane</keyword>
<evidence type="ECO:0000256" key="5">
    <source>
        <dbReference type="ARBA" id="ARBA00022692"/>
    </source>
</evidence>
<evidence type="ECO:0000256" key="9">
    <source>
        <dbReference type="ARBA" id="ARBA00023237"/>
    </source>
</evidence>
<dbReference type="RefSeq" id="WP_210810263.1">
    <property type="nucleotide sequence ID" value="NZ_JAGQDG010000006.1"/>
</dbReference>
<dbReference type="PROSITE" id="PS52016">
    <property type="entry name" value="TONB_DEPENDENT_REC_3"/>
    <property type="match status" value="1"/>
</dbReference>
<comment type="subcellular location">
    <subcellularLocation>
        <location evidence="1 10">Cell outer membrane</location>
        <topology evidence="1 10">Multi-pass membrane protein</topology>
    </subcellularLocation>
</comment>
<accession>A0ABS5E0E9</accession>
<dbReference type="InterPro" id="IPR037066">
    <property type="entry name" value="Plug_dom_sf"/>
</dbReference>
<evidence type="ECO:0000256" key="11">
    <source>
        <dbReference type="RuleBase" id="RU003357"/>
    </source>
</evidence>
<evidence type="ECO:0000313" key="16">
    <source>
        <dbReference type="EMBL" id="MBQ0936868.1"/>
    </source>
</evidence>
<dbReference type="Pfam" id="PF00593">
    <property type="entry name" value="TonB_dep_Rec_b-barrel"/>
    <property type="match status" value="1"/>
</dbReference>
<evidence type="ECO:0000256" key="7">
    <source>
        <dbReference type="ARBA" id="ARBA00023136"/>
    </source>
</evidence>
<dbReference type="Gene3D" id="2.170.130.10">
    <property type="entry name" value="TonB-dependent receptor, plug domain"/>
    <property type="match status" value="1"/>
</dbReference>
<keyword evidence="4 10" id="KW-1134">Transmembrane beta strand</keyword>
<evidence type="ECO:0000256" key="12">
    <source>
        <dbReference type="SAM" id="MobiDB-lite"/>
    </source>
</evidence>
<dbReference type="EMBL" id="JAGQDG010000006">
    <property type="protein sequence ID" value="MBQ0936868.1"/>
    <property type="molecule type" value="Genomic_DNA"/>
</dbReference>
<keyword evidence="9 10" id="KW-0998">Cell outer membrane</keyword>
<dbReference type="InterPro" id="IPR012910">
    <property type="entry name" value="Plug_dom"/>
</dbReference>
<feature type="chain" id="PRO_5047448077" evidence="13">
    <location>
        <begin position="30"/>
        <end position="720"/>
    </location>
</feature>
<feature type="domain" description="TonB-dependent receptor plug" evidence="15">
    <location>
        <begin position="63"/>
        <end position="160"/>
    </location>
</feature>
<dbReference type="PANTHER" id="PTHR32552">
    <property type="entry name" value="FERRICHROME IRON RECEPTOR-RELATED"/>
    <property type="match status" value="1"/>
</dbReference>
<keyword evidence="8 16" id="KW-0675">Receptor</keyword>
<evidence type="ECO:0000256" key="3">
    <source>
        <dbReference type="ARBA" id="ARBA00022448"/>
    </source>
</evidence>
<dbReference type="PANTHER" id="PTHR32552:SF83">
    <property type="entry name" value="BLR3904 PROTEIN"/>
    <property type="match status" value="1"/>
</dbReference>
<feature type="domain" description="TonB-dependent receptor-like beta-barrel" evidence="14">
    <location>
        <begin position="238"/>
        <end position="686"/>
    </location>
</feature>
<dbReference type="InterPro" id="IPR039426">
    <property type="entry name" value="TonB-dep_rcpt-like"/>
</dbReference>
<evidence type="ECO:0000256" key="4">
    <source>
        <dbReference type="ARBA" id="ARBA00022452"/>
    </source>
</evidence>
<dbReference type="InterPro" id="IPR036942">
    <property type="entry name" value="Beta-barrel_TonB_sf"/>
</dbReference>
<keyword evidence="13" id="KW-0732">Signal</keyword>
<sequence>MAHTAFSSRAWGLALAPLFTLNFPLHALAQASAEAAKPESVTVTGRYEAPPAQMAGFGEVPLARTPLQVTSINTTALRDLGIDTLGEITKLDASISDAYNAPGYWSSVRVRGFQLDNRNNYRRDGLPISGETSLMLDNKERLEVLKGISGAQAGLSSPAGLANLVVKRPRGHATSLLLGWTEKASLKAAVDVDRQLGAAGSEDSLGLRVNAAYEKLEPQLRNAKGERGLLAATLQAKPSRDDVLDAEVEWSRQSQPSVPGFSLLGTRLPSADEFDPRLNLNNQSWSQPVVFEGQTASLRWTRALSKDWQFTAHAVSQHLHTDDRLAFPYGCSAENNYDRYCSDGSFDLYDFRSEGERRRTQALALNLEGQWRTAHLKHHLSTGLQWSQLTARFGRQAYNWAGVGQVDGSVQVPAAPDLTDENTQRDERSLEWHLRDRMELAQDWSLWLGLRASQLDRSSVRTDGSRAIRYEQRFATPWLAATWQLSPETMAYASAGQGVETDVTPNRSRYTNPGEPLPALKSTQYELGLKHNSKALGWGVTLFDIQRPVAADFGECDLERSCTRRIDGHERHRGLEANADSRWGAWSLRGSALWLQARREGSATASINGLVPTNVAQRSLRVMAAHQLAALPGLTLQAQLAHEGPRFVLPDNSLQVASWTTTSLSARYSLKAAGAEWLLRTGLDNVFDRRAWQETPYQYGHSYLYPLAPRTWRASLQVNL</sequence>
<evidence type="ECO:0000256" key="8">
    <source>
        <dbReference type="ARBA" id="ARBA00023170"/>
    </source>
</evidence>
<gene>
    <name evidence="16" type="ORF">KAK11_16185</name>
</gene>
<evidence type="ECO:0000256" key="1">
    <source>
        <dbReference type="ARBA" id="ARBA00004571"/>
    </source>
</evidence>
<proteinExistence type="inferred from homology"/>